<dbReference type="FunFam" id="1.10.510.10:FF:000571">
    <property type="entry name" value="Maternal embryonic leucine zipper kinase"/>
    <property type="match status" value="1"/>
</dbReference>
<feature type="compositionally biased region" description="Low complexity" evidence="5">
    <location>
        <begin position="516"/>
        <end position="525"/>
    </location>
</feature>
<keyword evidence="2 4" id="KW-0547">Nucleotide-binding</keyword>
<dbReference type="PROSITE" id="PS00108">
    <property type="entry name" value="PROTEIN_KINASE_ST"/>
    <property type="match status" value="1"/>
</dbReference>
<dbReference type="PROSITE" id="PS50011">
    <property type="entry name" value="PROTEIN_KINASE_DOM"/>
    <property type="match status" value="1"/>
</dbReference>
<dbReference type="FunFam" id="3.30.200.20:FF:000042">
    <property type="entry name" value="Aurora kinase A"/>
    <property type="match status" value="1"/>
</dbReference>
<dbReference type="Gene3D" id="1.10.510.10">
    <property type="entry name" value="Transferase(Phosphotransferase) domain 1"/>
    <property type="match status" value="1"/>
</dbReference>
<dbReference type="InterPro" id="IPR008271">
    <property type="entry name" value="Ser/Thr_kinase_AS"/>
</dbReference>
<dbReference type="GO" id="GO:0005524">
    <property type="term" value="F:ATP binding"/>
    <property type="evidence" value="ECO:0007669"/>
    <property type="project" value="UniProtKB-UniRule"/>
</dbReference>
<feature type="domain" description="Protein kinase" evidence="6">
    <location>
        <begin position="23"/>
        <end position="268"/>
    </location>
</feature>
<dbReference type="PANTHER" id="PTHR48012">
    <property type="entry name" value="STERILE20-LIKE KINASE, ISOFORM B-RELATED"/>
    <property type="match status" value="1"/>
</dbReference>
<keyword evidence="8" id="KW-1185">Reference proteome</keyword>
<evidence type="ECO:0000256" key="4">
    <source>
        <dbReference type="PROSITE-ProRule" id="PRU10141"/>
    </source>
</evidence>
<dbReference type="EMBL" id="LN890553">
    <property type="protein sequence ID" value="CUS23821.1"/>
    <property type="molecule type" value="Genomic_DNA"/>
</dbReference>
<dbReference type="EC" id="2.7.11.1" evidence="1"/>
<feature type="compositionally biased region" description="Polar residues" evidence="5">
    <location>
        <begin position="526"/>
        <end position="537"/>
    </location>
</feature>
<dbReference type="GO" id="GO:0004674">
    <property type="term" value="F:protein serine/threonine kinase activity"/>
    <property type="evidence" value="ECO:0007669"/>
    <property type="project" value="UniProtKB-EC"/>
</dbReference>
<dbReference type="Proteomes" id="UP000236544">
    <property type="component" value="Unassembled WGS sequence"/>
</dbReference>
<name>A0A0P1KUW8_9SACH</name>
<dbReference type="OrthoDB" id="8693905at2759"/>
<dbReference type="AlphaFoldDB" id="A0A0P1KUW8"/>
<dbReference type="Pfam" id="PF00069">
    <property type="entry name" value="Pkinase"/>
    <property type="match status" value="1"/>
</dbReference>
<sequence length="868" mass="98059">MATRVNVTPAQKIPSASSNTHHYALKQVVGKGAYGIVYRAINRQTRKQVAIKVIEYDEEEELNEHMLEIDLLKNLKHENIVKYHGFIQKSHQLFILLEYCSQGSLRDLIKRGPVDEQECKIYIRQTLHGLKYLHEQGVIHRDIKAANLLLDAENVVKLADFGVSTRVNNLAMTYAGSPNWMAPEVMMGEGASTVSDIWSLGATVVEILTGNPPFHNLVNEAACYAIVHDAYIPPKTLSSSCRKFLRACFQKSMFKRPSAEELLNHEWLSETKQPILEKFKESAADDWGRDFIEVEVSPFKEHDVNNGKQNLIRLSNSCGQCNPHIIYSECNFTDIALCLIDLCRRGQLNNVHEMFAYDLQYNSGRCRGLFVTLGGISALLCHLGTAEKILSIFFLEDATDMIKCGILPHCKLLTNSKLTLVIVSAYYDIVDFESWCRWCSGLTNLGNAIAAELENGDSLAEETLLRLSEAVSFPLEKDFVMKLMALPLEKCPRLSYILFKSFNNFLEKKDMTSSLSDSHDSNLLSTPHSTPMPSNTRVHNFPSFTGRTILPEGFAEWLLKLTPTASSDPHLLKNFIELCYNASHMNNTVLGEIVEHGGFFKLIRELTEHFERDSKKRYTKTMLSIALNLCVELSQELTKPFLSCAVDVALRFLEIPEFITGGTEILLHCFLFATHENCGITEDSSDILIRCDQTYIHIPRKALLRTFYSEEPKFGNYITKFTKLCSLPPCGTLATEIVSHPLFMEKTKTLFAVYRSSLIIQIDFLKFLKLILTRYAEYAPRSTKKEISSEVLISSAILQRKSESCSDIIFSVADFLRSNWHTEGPLQGQVGTDSVLIRQLCHDISILGIEKPVINPKRIDKSGFVMPA</sequence>
<evidence type="ECO:0000256" key="1">
    <source>
        <dbReference type="ARBA" id="ARBA00012513"/>
    </source>
</evidence>
<organism evidence="7 8">
    <name type="scientific">Lachancea quebecensis</name>
    <dbReference type="NCBI Taxonomy" id="1654605"/>
    <lineage>
        <taxon>Eukaryota</taxon>
        <taxon>Fungi</taxon>
        <taxon>Dikarya</taxon>
        <taxon>Ascomycota</taxon>
        <taxon>Saccharomycotina</taxon>
        <taxon>Saccharomycetes</taxon>
        <taxon>Saccharomycetales</taxon>
        <taxon>Saccharomycetaceae</taxon>
        <taxon>Lachancea</taxon>
    </lineage>
</organism>
<evidence type="ECO:0000313" key="7">
    <source>
        <dbReference type="EMBL" id="CUS23821.1"/>
    </source>
</evidence>
<reference evidence="8" key="1">
    <citation type="submission" date="2015-10" db="EMBL/GenBank/DDBJ databases">
        <authorList>
            <person name="Devillers H."/>
        </authorList>
    </citation>
    <scope>NUCLEOTIDE SEQUENCE [LARGE SCALE GENOMIC DNA]</scope>
</reference>
<dbReference type="InterPro" id="IPR017441">
    <property type="entry name" value="Protein_kinase_ATP_BS"/>
</dbReference>
<proteinExistence type="predicted"/>
<evidence type="ECO:0000256" key="5">
    <source>
        <dbReference type="SAM" id="MobiDB-lite"/>
    </source>
</evidence>
<dbReference type="InterPro" id="IPR011009">
    <property type="entry name" value="Kinase-like_dom_sf"/>
</dbReference>
<evidence type="ECO:0000313" key="8">
    <source>
        <dbReference type="Proteomes" id="UP000236544"/>
    </source>
</evidence>
<evidence type="ECO:0000259" key="6">
    <source>
        <dbReference type="PROSITE" id="PS50011"/>
    </source>
</evidence>
<dbReference type="SUPFAM" id="SSF56112">
    <property type="entry name" value="Protein kinase-like (PK-like)"/>
    <property type="match status" value="1"/>
</dbReference>
<dbReference type="GO" id="GO:0005737">
    <property type="term" value="C:cytoplasm"/>
    <property type="evidence" value="ECO:0007669"/>
    <property type="project" value="TreeGrafter"/>
</dbReference>
<feature type="region of interest" description="Disordered" evidence="5">
    <location>
        <begin position="516"/>
        <end position="537"/>
    </location>
</feature>
<keyword evidence="3 4" id="KW-0067">ATP-binding</keyword>
<gene>
    <name evidence="7" type="ORF">LAQU0_S12e00804g</name>
</gene>
<evidence type="ECO:0000256" key="3">
    <source>
        <dbReference type="ARBA" id="ARBA00022840"/>
    </source>
</evidence>
<dbReference type="SMART" id="SM00220">
    <property type="entry name" value="S_TKc"/>
    <property type="match status" value="1"/>
</dbReference>
<feature type="binding site" evidence="4">
    <location>
        <position position="52"/>
    </location>
    <ligand>
        <name>ATP</name>
        <dbReference type="ChEBI" id="CHEBI:30616"/>
    </ligand>
</feature>
<dbReference type="PANTHER" id="PTHR48012:SF26">
    <property type="entry name" value="SERINE_THREONINE-PROTEIN KINASE DDB_G0283821-RELATED"/>
    <property type="match status" value="1"/>
</dbReference>
<dbReference type="InterPro" id="IPR050629">
    <property type="entry name" value="STE20/SPS1-PAK"/>
</dbReference>
<evidence type="ECO:0000256" key="2">
    <source>
        <dbReference type="ARBA" id="ARBA00022741"/>
    </source>
</evidence>
<accession>A0A0P1KUW8</accession>
<protein>
    <recommendedName>
        <fullName evidence="1">non-specific serine/threonine protein kinase</fullName>
        <ecNumber evidence="1">2.7.11.1</ecNumber>
    </recommendedName>
</protein>
<dbReference type="PROSITE" id="PS00107">
    <property type="entry name" value="PROTEIN_KINASE_ATP"/>
    <property type="match status" value="1"/>
</dbReference>
<dbReference type="InterPro" id="IPR000719">
    <property type="entry name" value="Prot_kinase_dom"/>
</dbReference>